<protein>
    <recommendedName>
        <fullName evidence="3">DUF4200 domain-containing protein</fullName>
    </recommendedName>
</protein>
<dbReference type="PANTHER" id="PTHR21683">
    <property type="entry name" value="COILED-COIL DOMAIN-CONTAINING PROTEIN 42 LIKE-2-LIKE-RELATED"/>
    <property type="match status" value="1"/>
</dbReference>
<keyword evidence="1 2" id="KW-0175">Coiled coil</keyword>
<dbReference type="InterPro" id="IPR025252">
    <property type="entry name" value="DUF4200"/>
</dbReference>
<dbReference type="GO" id="GO:0005856">
    <property type="term" value="C:cytoskeleton"/>
    <property type="evidence" value="ECO:0007669"/>
    <property type="project" value="UniProtKB-ARBA"/>
</dbReference>
<dbReference type="Proteomes" id="UP001221898">
    <property type="component" value="Unassembled WGS sequence"/>
</dbReference>
<evidence type="ECO:0000259" key="3">
    <source>
        <dbReference type="Pfam" id="PF13863"/>
    </source>
</evidence>
<proteinExistence type="predicted"/>
<reference evidence="4" key="1">
    <citation type="journal article" date="2023" name="Science">
        <title>Genome structures resolve the early diversification of teleost fishes.</title>
        <authorList>
            <person name="Parey E."/>
            <person name="Louis A."/>
            <person name="Montfort J."/>
            <person name="Bouchez O."/>
            <person name="Roques C."/>
            <person name="Iampietro C."/>
            <person name="Lluch J."/>
            <person name="Castinel A."/>
            <person name="Donnadieu C."/>
            <person name="Desvignes T."/>
            <person name="Floi Bucao C."/>
            <person name="Jouanno E."/>
            <person name="Wen M."/>
            <person name="Mejri S."/>
            <person name="Dirks R."/>
            <person name="Jansen H."/>
            <person name="Henkel C."/>
            <person name="Chen W.J."/>
            <person name="Zahm M."/>
            <person name="Cabau C."/>
            <person name="Klopp C."/>
            <person name="Thompson A.W."/>
            <person name="Robinson-Rechavi M."/>
            <person name="Braasch I."/>
            <person name="Lecointre G."/>
            <person name="Bobe J."/>
            <person name="Postlethwait J.H."/>
            <person name="Berthelot C."/>
            <person name="Roest Crollius H."/>
            <person name="Guiguen Y."/>
        </authorList>
    </citation>
    <scope>NUCLEOTIDE SEQUENCE</scope>
    <source>
        <strain evidence="4">NC1722</strain>
    </source>
</reference>
<accession>A0AAD7WLH4</accession>
<comment type="caution">
    <text evidence="4">The sequence shown here is derived from an EMBL/GenBank/DDBJ whole genome shotgun (WGS) entry which is preliminary data.</text>
</comment>
<organism evidence="4 5">
    <name type="scientific">Aldrovandia affinis</name>
    <dbReference type="NCBI Taxonomy" id="143900"/>
    <lineage>
        <taxon>Eukaryota</taxon>
        <taxon>Metazoa</taxon>
        <taxon>Chordata</taxon>
        <taxon>Craniata</taxon>
        <taxon>Vertebrata</taxon>
        <taxon>Euteleostomi</taxon>
        <taxon>Actinopterygii</taxon>
        <taxon>Neopterygii</taxon>
        <taxon>Teleostei</taxon>
        <taxon>Notacanthiformes</taxon>
        <taxon>Halosauridae</taxon>
        <taxon>Aldrovandia</taxon>
    </lineage>
</organism>
<gene>
    <name evidence="4" type="ORF">AAFF_G00385080</name>
</gene>
<evidence type="ECO:0000313" key="5">
    <source>
        <dbReference type="Proteomes" id="UP001221898"/>
    </source>
</evidence>
<dbReference type="EMBL" id="JAINUG010000071">
    <property type="protein sequence ID" value="KAJ8401277.1"/>
    <property type="molecule type" value="Genomic_DNA"/>
</dbReference>
<dbReference type="PANTHER" id="PTHR21683:SF2">
    <property type="entry name" value="COILED-COIL DOMAIN-CONTAINING PROTEIN 42 LIKE-2-LIKE"/>
    <property type="match status" value="1"/>
</dbReference>
<evidence type="ECO:0000313" key="4">
    <source>
        <dbReference type="EMBL" id="KAJ8401277.1"/>
    </source>
</evidence>
<keyword evidence="5" id="KW-1185">Reference proteome</keyword>
<dbReference type="AlphaFoldDB" id="A0AAD7WLH4"/>
<feature type="coiled-coil region" evidence="2">
    <location>
        <begin position="212"/>
        <end position="239"/>
    </location>
</feature>
<feature type="domain" description="DUF4200" evidence="3">
    <location>
        <begin position="44"/>
        <end position="160"/>
    </location>
</feature>
<dbReference type="InterPro" id="IPR051147">
    <property type="entry name" value="CFAP_domain-containing"/>
</dbReference>
<name>A0AAD7WLH4_9TELE</name>
<feature type="coiled-coil region" evidence="2">
    <location>
        <begin position="13"/>
        <end position="81"/>
    </location>
</feature>
<sequence>MESDSEWQFPLHLIEKRKDMEDADNELRMQEESDLEQQYFPLQLIQKRKDMEDADNELRMQEKSKAALQSVEERKAHLQRTVYRMEQCKEDFHDYLKIKDTHQETAVRKAKHDRQVIDQRQEHQHVLQEEITALTQERKEVEMAVQKYSVYGHYMDKVAQASKTDTQTMVSRFKTLVAARESMRLSTQQGQDSMQIARRNLASFSKESANSIMQLNSTVAQHQRQLDEAQQNCIQWETTWTRIQKTAEDKVILSGQIRMACLNLYRTVCGKSLHCQQCPVDPEDTDGQLKMIKTFITQWTSVLKKT</sequence>
<evidence type="ECO:0000256" key="1">
    <source>
        <dbReference type="ARBA" id="ARBA00023054"/>
    </source>
</evidence>
<dbReference type="Pfam" id="PF13863">
    <property type="entry name" value="DUF4200"/>
    <property type="match status" value="1"/>
</dbReference>
<evidence type="ECO:0000256" key="2">
    <source>
        <dbReference type="SAM" id="Coils"/>
    </source>
</evidence>